<keyword evidence="2" id="KW-0175">Coiled coil</keyword>
<dbReference type="Pfam" id="PF01145">
    <property type="entry name" value="Band_7"/>
    <property type="match status" value="1"/>
</dbReference>
<protein>
    <submittedName>
        <fullName evidence="4">Slipin family protein</fullName>
    </submittedName>
</protein>
<evidence type="ECO:0000313" key="4">
    <source>
        <dbReference type="EMBL" id="MBD2773893.1"/>
    </source>
</evidence>
<dbReference type="PANTHER" id="PTHR10264">
    <property type="entry name" value="BAND 7 PROTEIN-RELATED"/>
    <property type="match status" value="1"/>
</dbReference>
<dbReference type="InterPro" id="IPR036013">
    <property type="entry name" value="Band_7/SPFH_dom_sf"/>
</dbReference>
<dbReference type="InterPro" id="IPR001972">
    <property type="entry name" value="Stomatin_HflK_fam"/>
</dbReference>
<dbReference type="CDD" id="cd13438">
    <property type="entry name" value="SPFH_eoslipins_u2"/>
    <property type="match status" value="1"/>
</dbReference>
<evidence type="ECO:0000256" key="2">
    <source>
        <dbReference type="SAM" id="Coils"/>
    </source>
</evidence>
<evidence type="ECO:0000313" key="5">
    <source>
        <dbReference type="Proteomes" id="UP000629098"/>
    </source>
</evidence>
<keyword evidence="5" id="KW-1185">Reference proteome</keyword>
<dbReference type="PRINTS" id="PR00721">
    <property type="entry name" value="STOMATIN"/>
</dbReference>
<organism evidence="4 5">
    <name type="scientific">Iningainema tapete BLCC-T55</name>
    <dbReference type="NCBI Taxonomy" id="2748662"/>
    <lineage>
        <taxon>Bacteria</taxon>
        <taxon>Bacillati</taxon>
        <taxon>Cyanobacteriota</taxon>
        <taxon>Cyanophyceae</taxon>
        <taxon>Nostocales</taxon>
        <taxon>Scytonemataceae</taxon>
        <taxon>Iningainema tapete</taxon>
    </lineage>
</organism>
<reference evidence="4" key="1">
    <citation type="submission" date="2020-09" db="EMBL/GenBank/DDBJ databases">
        <title>Iningainema tapete sp. nov. (Scytonemataceae, Cyanobacteria) from greenhouses in central Florida (USA) produces two types of nodularin with biosynthetic potential for microcystin-LR and anabaenopeptins.</title>
        <authorList>
            <person name="Berthold D.E."/>
            <person name="Lefler F.W."/>
            <person name="Huang I.-S."/>
            <person name="Abdulla H."/>
            <person name="Zimba P.V."/>
            <person name="Laughinghouse H.D. IV."/>
        </authorList>
    </citation>
    <scope>NUCLEOTIDE SEQUENCE</scope>
    <source>
        <strain evidence="4">BLCCT55</strain>
    </source>
</reference>
<dbReference type="Proteomes" id="UP000629098">
    <property type="component" value="Unassembled WGS sequence"/>
</dbReference>
<dbReference type="EMBL" id="JACXAE010000061">
    <property type="protein sequence ID" value="MBD2773893.1"/>
    <property type="molecule type" value="Genomic_DNA"/>
</dbReference>
<evidence type="ECO:0000259" key="3">
    <source>
        <dbReference type="SMART" id="SM00244"/>
    </source>
</evidence>
<accession>A0A8J6XU06</accession>
<comment type="caution">
    <text evidence="4">The sequence shown here is derived from an EMBL/GenBank/DDBJ whole genome shotgun (WGS) entry which is preliminary data.</text>
</comment>
<dbReference type="Gene3D" id="3.30.479.30">
    <property type="entry name" value="Band 7 domain"/>
    <property type="match status" value="1"/>
</dbReference>
<dbReference type="RefSeq" id="WP_190830217.1">
    <property type="nucleotide sequence ID" value="NZ_CAWPPI010000061.1"/>
</dbReference>
<dbReference type="AlphaFoldDB" id="A0A8J6XU06"/>
<comment type="similarity">
    <text evidence="1">Belongs to the band 7/mec-2 family.</text>
</comment>
<dbReference type="InterPro" id="IPR043202">
    <property type="entry name" value="Band-7_stomatin-like"/>
</dbReference>
<gene>
    <name evidence="4" type="ORF">ICL16_17895</name>
</gene>
<sequence length="508" mass="58286">MWKTFYIKPNEIGILYHRSDFKKILQPGTYTYLGWHWQVKTYDLNQPEAQIENLELLLRNHSAELQQYLLIVRTAFNQAALVRWGQNWVSVAPNQLRAFWRGFIEVESYLFNLEESLELPTEFVQQVYSVALHGLKKFQISEYEIGMLSVQNNFVRPLEPGEYAFWSFDRNVTIRTLSRIMPNPDFPLEDVLIEKHPDFVTAYCEQVQLLSPQVAIVRYRGKVISILPPTSRKLFWQGVEVEVIDISTDAKLQPPLVAELVSGAQEVVLLSRHCLHIREVPAQHVGLLYVNQEFQAQLEPGVHAWWLFGRSFQTEIIDLRLQSMEVTGQDILSKDKVPLRLNLTAGFRIQDPLRAKNGLSDISGFLYKELQFALRGAVGEKSLDSLLEDKGAIDRSISEYIRQKTVDYGIEVDSVGVKDIILPGEIKTILSKVVEAEKAAQANVVRRREETAATRSMLNTAKVMEDNPVALRLKELEVLERIAERIDKIQVNGSLDSVLTDLIRMNRQ</sequence>
<evidence type="ECO:0000256" key="1">
    <source>
        <dbReference type="ARBA" id="ARBA00008164"/>
    </source>
</evidence>
<dbReference type="GO" id="GO:0005886">
    <property type="term" value="C:plasma membrane"/>
    <property type="evidence" value="ECO:0007669"/>
    <property type="project" value="InterPro"/>
</dbReference>
<feature type="domain" description="Band 7" evidence="3">
    <location>
        <begin position="275"/>
        <end position="434"/>
    </location>
</feature>
<dbReference type="InterPro" id="IPR001107">
    <property type="entry name" value="Band_7"/>
</dbReference>
<feature type="coiled-coil region" evidence="2">
    <location>
        <begin position="44"/>
        <end position="71"/>
    </location>
</feature>
<proteinExistence type="inferred from homology"/>
<dbReference type="SMART" id="SM00244">
    <property type="entry name" value="PHB"/>
    <property type="match status" value="1"/>
</dbReference>
<name>A0A8J6XU06_9CYAN</name>
<dbReference type="SUPFAM" id="SSF117892">
    <property type="entry name" value="Band 7/SPFH domain"/>
    <property type="match status" value="1"/>
</dbReference>
<dbReference type="PANTHER" id="PTHR10264:SF83">
    <property type="entry name" value="BLL5629 PROTEIN"/>
    <property type="match status" value="1"/>
</dbReference>
<dbReference type="Gene3D" id="6.10.250.2090">
    <property type="match status" value="1"/>
</dbReference>